<dbReference type="Pfam" id="PF00150">
    <property type="entry name" value="Cellulase"/>
    <property type="match status" value="1"/>
</dbReference>
<evidence type="ECO:0000259" key="6">
    <source>
        <dbReference type="Pfam" id="PF18564"/>
    </source>
</evidence>
<protein>
    <submittedName>
        <fullName evidence="7">Uncharacterized protein</fullName>
    </submittedName>
</protein>
<dbReference type="GO" id="GO:0004553">
    <property type="term" value="F:hydrolase activity, hydrolyzing O-glycosyl compounds"/>
    <property type="evidence" value="ECO:0007669"/>
    <property type="project" value="InterPro"/>
</dbReference>
<sequence>MIPFPNPHNADKVKLQPAYDIVASKIREVDDDVLIFFAPVTWSDFGAGFSAPPLGDEENSVLAFHYYEAPQFNVGVQLTAFDKAAARLNVASFLTETARPGSADGTFARMAEGADKHLQSWATWEWKTFCRESDETLASPSQISEHGACKTGYGQDFDKDTMLPSDADMSGHARTYPQLVAGNLTKFEYNDDSHDFSMKYNIDVEIDAPTVIYYSKNLHYANGVDVTVEGDDVECVEQGDNFIECKGGEGAVDGAEVSVKLSAKG</sequence>
<dbReference type="InterPro" id="IPR041036">
    <property type="entry name" value="GH5_C"/>
</dbReference>
<dbReference type="InterPro" id="IPR052066">
    <property type="entry name" value="Glycosphingolipid_Hydrolases"/>
</dbReference>
<dbReference type="GO" id="GO:1901136">
    <property type="term" value="P:carbohydrate derivative catabolic process"/>
    <property type="evidence" value="ECO:0007669"/>
    <property type="project" value="UniProtKB-ARBA"/>
</dbReference>
<gene>
    <name evidence="7" type="ORF">TrRE_jg10084</name>
</gene>
<dbReference type="InterPro" id="IPR017853">
    <property type="entry name" value="GH"/>
</dbReference>
<organism evidence="7 8">
    <name type="scientific">Triparma retinervis</name>
    <dbReference type="NCBI Taxonomy" id="2557542"/>
    <lineage>
        <taxon>Eukaryota</taxon>
        <taxon>Sar</taxon>
        <taxon>Stramenopiles</taxon>
        <taxon>Ochrophyta</taxon>
        <taxon>Bolidophyceae</taxon>
        <taxon>Parmales</taxon>
        <taxon>Triparmaceae</taxon>
        <taxon>Triparma</taxon>
    </lineage>
</organism>
<feature type="domain" description="Glycoside hydrolase family 5" evidence="5">
    <location>
        <begin position="13"/>
        <end position="127"/>
    </location>
</feature>
<evidence type="ECO:0000313" key="7">
    <source>
        <dbReference type="EMBL" id="GMH62386.1"/>
    </source>
</evidence>
<feature type="domain" description="Glycoside hydrolase family 5 C-terminal" evidence="6">
    <location>
        <begin position="174"/>
        <end position="238"/>
    </location>
</feature>
<evidence type="ECO:0000256" key="2">
    <source>
        <dbReference type="ARBA" id="ARBA00022801"/>
    </source>
</evidence>
<dbReference type="PANTHER" id="PTHR31308:SF3">
    <property type="entry name" value="ENDOGLYCOCERAMIDASE"/>
    <property type="match status" value="1"/>
</dbReference>
<dbReference type="Gene3D" id="3.20.20.80">
    <property type="entry name" value="Glycosidases"/>
    <property type="match status" value="1"/>
</dbReference>
<evidence type="ECO:0000313" key="8">
    <source>
        <dbReference type="Proteomes" id="UP001165082"/>
    </source>
</evidence>
<dbReference type="Pfam" id="PF18564">
    <property type="entry name" value="Glyco_hydro_5_C"/>
    <property type="match status" value="1"/>
</dbReference>
<evidence type="ECO:0000259" key="5">
    <source>
        <dbReference type="Pfam" id="PF00150"/>
    </source>
</evidence>
<evidence type="ECO:0000256" key="4">
    <source>
        <dbReference type="RuleBase" id="RU361153"/>
    </source>
</evidence>
<dbReference type="InterPro" id="IPR013780">
    <property type="entry name" value="Glyco_hydro_b"/>
</dbReference>
<accession>A0A9W7A1K5</accession>
<dbReference type="PANTHER" id="PTHR31308">
    <property type="match status" value="1"/>
</dbReference>
<dbReference type="EMBL" id="BRXZ01002457">
    <property type="protein sequence ID" value="GMH62386.1"/>
    <property type="molecule type" value="Genomic_DNA"/>
</dbReference>
<dbReference type="GO" id="GO:0016042">
    <property type="term" value="P:lipid catabolic process"/>
    <property type="evidence" value="ECO:0007669"/>
    <property type="project" value="UniProtKB-ARBA"/>
</dbReference>
<dbReference type="GO" id="GO:0000272">
    <property type="term" value="P:polysaccharide catabolic process"/>
    <property type="evidence" value="ECO:0007669"/>
    <property type="project" value="InterPro"/>
</dbReference>
<dbReference type="AlphaFoldDB" id="A0A9W7A1K5"/>
<evidence type="ECO:0000256" key="1">
    <source>
        <dbReference type="ARBA" id="ARBA00005641"/>
    </source>
</evidence>
<dbReference type="SUPFAM" id="SSF51445">
    <property type="entry name" value="(Trans)glycosidases"/>
    <property type="match status" value="1"/>
</dbReference>
<comment type="similarity">
    <text evidence="1 4">Belongs to the glycosyl hydrolase 5 (cellulase A) family.</text>
</comment>
<dbReference type="OrthoDB" id="187430at2759"/>
<keyword evidence="8" id="KW-1185">Reference proteome</keyword>
<evidence type="ECO:0000256" key="3">
    <source>
        <dbReference type="ARBA" id="ARBA00023295"/>
    </source>
</evidence>
<keyword evidence="2 4" id="KW-0378">Hydrolase</keyword>
<dbReference type="InterPro" id="IPR001547">
    <property type="entry name" value="Glyco_hydro_5"/>
</dbReference>
<keyword evidence="3 4" id="KW-0326">Glycosidase</keyword>
<proteinExistence type="inferred from homology"/>
<comment type="caution">
    <text evidence="7">The sequence shown here is derived from an EMBL/GenBank/DDBJ whole genome shotgun (WGS) entry which is preliminary data.</text>
</comment>
<dbReference type="Gene3D" id="2.60.40.1180">
    <property type="entry name" value="Golgi alpha-mannosidase II"/>
    <property type="match status" value="1"/>
</dbReference>
<name>A0A9W7A1K5_9STRA</name>
<reference evidence="7" key="1">
    <citation type="submission" date="2022-07" db="EMBL/GenBank/DDBJ databases">
        <title>Genome analysis of Parmales, a sister group of diatoms, reveals the evolutionary specialization of diatoms from phago-mixotrophs to photoautotrophs.</title>
        <authorList>
            <person name="Ban H."/>
            <person name="Sato S."/>
            <person name="Yoshikawa S."/>
            <person name="Kazumasa Y."/>
            <person name="Nakamura Y."/>
            <person name="Ichinomiya M."/>
            <person name="Saitoh K."/>
            <person name="Sato N."/>
            <person name="Blanc-Mathieu R."/>
            <person name="Endo H."/>
            <person name="Kuwata A."/>
            <person name="Ogata H."/>
        </authorList>
    </citation>
    <scope>NUCLEOTIDE SEQUENCE</scope>
</reference>
<dbReference type="Proteomes" id="UP001165082">
    <property type="component" value="Unassembled WGS sequence"/>
</dbReference>